<dbReference type="EMBL" id="SMAK01000001">
    <property type="protein sequence ID" value="TCT13238.1"/>
    <property type="molecule type" value="Genomic_DNA"/>
</dbReference>
<accession>A0A4R3MKJ7</accession>
<dbReference type="InterPro" id="IPR051540">
    <property type="entry name" value="S-2-haloacid_dehalogenase"/>
</dbReference>
<dbReference type="Pfam" id="PF00702">
    <property type="entry name" value="Hydrolase"/>
    <property type="match status" value="1"/>
</dbReference>
<dbReference type="InterPro" id="IPR023198">
    <property type="entry name" value="PGP-like_dom2"/>
</dbReference>
<sequence length="224" mass="24035">MRLDGIRACVFDAYGTLFDVHAPVAREASALGERAEAVSRMWRDKQLQYTWLRSLMGAHADFADVTADALDYALSAHGVSDIALRDRLLALYRTLDAYPDAGPCLAALRERGLVTAILSNGTPDMLAAATRSAGIDVSLDHVLSVEAVGVYKPDPRVYRLAVEATGIPAEHICFVSMNPWDASGAAWFGFRSVRLNRLGSPPDNLPGELAGEIASLAELPGLIA</sequence>
<dbReference type="NCBIfam" id="TIGR01428">
    <property type="entry name" value="HAD_type_II"/>
    <property type="match status" value="1"/>
</dbReference>
<dbReference type="InterPro" id="IPR006439">
    <property type="entry name" value="HAD-SF_hydro_IA"/>
</dbReference>
<dbReference type="PRINTS" id="PR00413">
    <property type="entry name" value="HADHALOGNASE"/>
</dbReference>
<dbReference type="Gene3D" id="3.40.50.1000">
    <property type="entry name" value="HAD superfamily/HAD-like"/>
    <property type="match status" value="1"/>
</dbReference>
<dbReference type="SFLD" id="SFLDF00045">
    <property type="entry name" value="2-haloacid_dehalogenase"/>
    <property type="match status" value="1"/>
</dbReference>
<dbReference type="AlphaFoldDB" id="A0A4R3MKJ7"/>
<evidence type="ECO:0000256" key="3">
    <source>
        <dbReference type="RuleBase" id="RU368077"/>
    </source>
</evidence>
<gene>
    <name evidence="4" type="ORF">EDC22_10199</name>
</gene>
<dbReference type="OrthoDB" id="7989657at2"/>
<proteinExistence type="inferred from homology"/>
<evidence type="ECO:0000256" key="1">
    <source>
        <dbReference type="ARBA" id="ARBA00008106"/>
    </source>
</evidence>
<dbReference type="CDD" id="cd02588">
    <property type="entry name" value="HAD_L2-DEX"/>
    <property type="match status" value="1"/>
</dbReference>
<evidence type="ECO:0000256" key="2">
    <source>
        <dbReference type="ARBA" id="ARBA00022801"/>
    </source>
</evidence>
<comment type="similarity">
    <text evidence="1 3">Belongs to the HAD-like hydrolase superfamily. S-2-haloalkanoic acid dehalogenase family.</text>
</comment>
<evidence type="ECO:0000313" key="4">
    <source>
        <dbReference type="EMBL" id="TCT13238.1"/>
    </source>
</evidence>
<dbReference type="PANTHER" id="PTHR43316:SF3">
    <property type="entry name" value="HALOACID DEHALOGENASE, TYPE II (AFU_ORTHOLOGUE AFUA_2G07750)-RELATED"/>
    <property type="match status" value="1"/>
</dbReference>
<evidence type="ECO:0000313" key="5">
    <source>
        <dbReference type="Proteomes" id="UP000295678"/>
    </source>
</evidence>
<reference evidence="4 5" key="1">
    <citation type="submission" date="2019-03" db="EMBL/GenBank/DDBJ databases">
        <title>Genomic Encyclopedia of Type Strains, Phase IV (KMG-IV): sequencing the most valuable type-strain genomes for metagenomic binning, comparative biology and taxonomic classification.</title>
        <authorList>
            <person name="Goeker M."/>
        </authorList>
    </citation>
    <scope>NUCLEOTIDE SEQUENCE [LARGE SCALE GENOMIC DNA]</scope>
    <source>
        <strain evidence="4 5">DSM 19345</strain>
    </source>
</reference>
<keyword evidence="5" id="KW-1185">Reference proteome</keyword>
<name>A0A4R3MKJ7_9HYPH</name>
<dbReference type="EC" id="3.8.1.2" evidence="3"/>
<organism evidence="4 5">
    <name type="scientific">Tepidamorphus gemmatus</name>
    <dbReference type="NCBI Taxonomy" id="747076"/>
    <lineage>
        <taxon>Bacteria</taxon>
        <taxon>Pseudomonadati</taxon>
        <taxon>Pseudomonadota</taxon>
        <taxon>Alphaproteobacteria</taxon>
        <taxon>Hyphomicrobiales</taxon>
        <taxon>Tepidamorphaceae</taxon>
        <taxon>Tepidamorphus</taxon>
    </lineage>
</organism>
<dbReference type="NCBIfam" id="TIGR01493">
    <property type="entry name" value="HAD-SF-IA-v2"/>
    <property type="match status" value="1"/>
</dbReference>
<keyword evidence="2 3" id="KW-0378">Hydrolase</keyword>
<dbReference type="InterPro" id="IPR036412">
    <property type="entry name" value="HAD-like_sf"/>
</dbReference>
<dbReference type="SFLD" id="SFLDS00003">
    <property type="entry name" value="Haloacid_Dehalogenase"/>
    <property type="match status" value="1"/>
</dbReference>
<dbReference type="InterPro" id="IPR006328">
    <property type="entry name" value="2-HAD"/>
</dbReference>
<dbReference type="SFLD" id="SFLDG01129">
    <property type="entry name" value="C1.5:_HAD__Beta-PGM__Phosphata"/>
    <property type="match status" value="1"/>
</dbReference>
<dbReference type="InterPro" id="IPR023214">
    <property type="entry name" value="HAD_sf"/>
</dbReference>
<dbReference type="PANTHER" id="PTHR43316">
    <property type="entry name" value="HYDROLASE, HALOACID DELAHOGENASE-RELATED"/>
    <property type="match status" value="1"/>
</dbReference>
<dbReference type="SUPFAM" id="SSF56784">
    <property type="entry name" value="HAD-like"/>
    <property type="match status" value="1"/>
</dbReference>
<comment type="catalytic activity">
    <reaction evidence="3">
        <text>an (S)-2-haloacid + H2O = a (2R)-2-hydroxycarboxylate + a halide anion + H(+)</text>
        <dbReference type="Rhea" id="RHEA:11192"/>
        <dbReference type="ChEBI" id="CHEBI:15377"/>
        <dbReference type="ChEBI" id="CHEBI:15378"/>
        <dbReference type="ChEBI" id="CHEBI:16042"/>
        <dbReference type="ChEBI" id="CHEBI:58314"/>
        <dbReference type="ChEBI" id="CHEBI:137405"/>
        <dbReference type="EC" id="3.8.1.2"/>
    </reaction>
</comment>
<comment type="caution">
    <text evidence="4">The sequence shown here is derived from an EMBL/GenBank/DDBJ whole genome shotgun (WGS) entry which is preliminary data.</text>
</comment>
<dbReference type="GO" id="GO:0018784">
    <property type="term" value="F:(S)-2-haloacid dehalogenase activity"/>
    <property type="evidence" value="ECO:0007669"/>
    <property type="project" value="UniProtKB-UniRule"/>
</dbReference>
<dbReference type="SFLD" id="SFLDG01135">
    <property type="entry name" value="C1.5.6:_HAD__Beta-PGM__Phospha"/>
    <property type="match status" value="1"/>
</dbReference>
<dbReference type="Proteomes" id="UP000295678">
    <property type="component" value="Unassembled WGS sequence"/>
</dbReference>
<dbReference type="RefSeq" id="WP_132804643.1">
    <property type="nucleotide sequence ID" value="NZ_SMAK01000001.1"/>
</dbReference>
<comment type="function">
    <text evidence="3">Catalyzes the hydrolytic dehalogenation of small (S)-2-haloalkanoic acids to yield the corresponding (R)-2-hydroxyalkanoic acids.</text>
</comment>
<protein>
    <recommendedName>
        <fullName evidence="3">(S)-2-haloacid dehalogenase</fullName>
        <ecNumber evidence="3">3.8.1.2</ecNumber>
    </recommendedName>
    <alternativeName>
        <fullName evidence="3">2-haloalkanoic acid dehalogenase</fullName>
    </alternativeName>
    <alternativeName>
        <fullName evidence="3">Halocarboxylic acid halidohydrolase</fullName>
    </alternativeName>
    <alternativeName>
        <fullName evidence="3">L-2-haloacid dehalogenase</fullName>
    </alternativeName>
</protein>
<dbReference type="Gene3D" id="1.10.150.240">
    <property type="entry name" value="Putative phosphatase, domain 2"/>
    <property type="match status" value="1"/>
</dbReference>